<dbReference type="Gramene" id="TraesCS1B02G414700.1">
    <property type="protein sequence ID" value="TraesCS1B02G414700.1"/>
    <property type="gene ID" value="TraesCS1B02G414700"/>
</dbReference>
<feature type="region of interest" description="Disordered" evidence="1">
    <location>
        <begin position="1"/>
        <end position="35"/>
    </location>
</feature>
<dbReference type="AlphaFoldDB" id="A0A3B5Z3T2"/>
<accession>A0A3B5Z3T2</accession>
<dbReference type="EnsemblPlants" id="TraesCS1B02G414700.1">
    <property type="protein sequence ID" value="TraesCS1B02G414700.1"/>
    <property type="gene ID" value="TraesCS1B02G414700"/>
</dbReference>
<proteinExistence type="predicted"/>
<evidence type="ECO:0000256" key="1">
    <source>
        <dbReference type="SAM" id="MobiDB-lite"/>
    </source>
</evidence>
<name>A0A3B5Z3T2_WHEAT</name>
<feature type="compositionally biased region" description="Polar residues" evidence="1">
    <location>
        <begin position="14"/>
        <end position="27"/>
    </location>
</feature>
<dbReference type="Proteomes" id="UP000019116">
    <property type="component" value="Chromosome 1B"/>
</dbReference>
<evidence type="ECO:0000313" key="3">
    <source>
        <dbReference type="EnsemblPlants" id="TraesCS1B02G414700.1"/>
    </source>
</evidence>
<keyword evidence="4" id="KW-1185">Reference proteome</keyword>
<sequence>MAGYTTWIHHGESMQPSETTSSPNSQFEEYSDSDEMDEMLLEGFGMYDTRTLGEEQESEDDLDDDVEAYYRLVNDGRRELYPGGVASERLAEVEAELHAAKEENMELRHVVHTLVANQTSIMAKSEKMEEQYNELKSLIIASRGSVEMGGIQEKELPNKDPSKDLETMNDKEQATSLSYTTKASEAMAAPRHPDKVKASQLESALPSLATVPKPKNAKTKHKKPGIFQTPLQKGPKEGLEDTIKCGMEVSFTLPNSENVVAMGTIQKTNRKAKAIDGQPLADCVEVLVNIVLKETTELSRAQGKINKLGNAQARCIPWPHKNIMQTDHTTMLHSKVSSVCSQMSFNNRENVDPNKTTTGTQVTDHQTGCSTSEGLVRNTLKRKKVSETTRMKKGTQAISATTGNNILRNSGTET</sequence>
<evidence type="ECO:0000313" key="4">
    <source>
        <dbReference type="Proteomes" id="UP000019116"/>
    </source>
</evidence>
<feature type="region of interest" description="Disordered" evidence="1">
    <location>
        <begin position="211"/>
        <end position="238"/>
    </location>
</feature>
<protein>
    <recommendedName>
        <fullName evidence="2">Transposase Tnp1/En/Spm-like domain-containing protein</fullName>
    </recommendedName>
</protein>
<feature type="region of interest" description="Disordered" evidence="1">
    <location>
        <begin position="346"/>
        <end position="371"/>
    </location>
</feature>
<feature type="region of interest" description="Disordered" evidence="1">
    <location>
        <begin position="150"/>
        <end position="175"/>
    </location>
</feature>
<dbReference type="OrthoDB" id="696565at2759"/>
<dbReference type="Gramene" id="TraesCAD_scaffold_003801_01G000200.1">
    <property type="protein sequence ID" value="TraesCAD_scaffold_003801_01G000200.1"/>
    <property type="gene ID" value="TraesCAD_scaffold_003801_01G000200"/>
</dbReference>
<reference evidence="3" key="2">
    <citation type="submission" date="2018-10" db="UniProtKB">
        <authorList>
            <consortium name="EnsemblPlants"/>
        </authorList>
    </citation>
    <scope>IDENTIFICATION</scope>
</reference>
<evidence type="ECO:0000259" key="2">
    <source>
        <dbReference type="Pfam" id="PF03017"/>
    </source>
</evidence>
<feature type="compositionally biased region" description="Basic and acidic residues" evidence="1">
    <location>
        <begin position="152"/>
        <end position="173"/>
    </location>
</feature>
<reference evidence="3" key="1">
    <citation type="submission" date="2018-08" db="EMBL/GenBank/DDBJ databases">
        <authorList>
            <person name="Rossello M."/>
        </authorList>
    </citation>
    <scope>NUCLEOTIDE SEQUENCE [LARGE SCALE GENOMIC DNA]</scope>
    <source>
        <strain evidence="3">cv. Chinese Spring</strain>
    </source>
</reference>
<dbReference type="Gramene" id="TraesCLE_scaffold_010767_01G000100.1">
    <property type="protein sequence ID" value="TraesCLE_scaffold_010767_01G000100.1"/>
    <property type="gene ID" value="TraesCLE_scaffold_010767_01G000100"/>
</dbReference>
<feature type="domain" description="Transposase Tnp1/En/Spm-like" evidence="2">
    <location>
        <begin position="251"/>
        <end position="311"/>
    </location>
</feature>
<feature type="compositionally biased region" description="Basic residues" evidence="1">
    <location>
        <begin position="215"/>
        <end position="224"/>
    </location>
</feature>
<dbReference type="Gramene" id="TraesCS1B03G1118100.1">
    <property type="protein sequence ID" value="TraesCS1B03G1118100.1.CDS"/>
    <property type="gene ID" value="TraesCS1B03G1118100"/>
</dbReference>
<organism evidence="3">
    <name type="scientific">Triticum aestivum</name>
    <name type="common">Wheat</name>
    <dbReference type="NCBI Taxonomy" id="4565"/>
    <lineage>
        <taxon>Eukaryota</taxon>
        <taxon>Viridiplantae</taxon>
        <taxon>Streptophyta</taxon>
        <taxon>Embryophyta</taxon>
        <taxon>Tracheophyta</taxon>
        <taxon>Spermatophyta</taxon>
        <taxon>Magnoliopsida</taxon>
        <taxon>Liliopsida</taxon>
        <taxon>Poales</taxon>
        <taxon>Poaceae</taxon>
        <taxon>BOP clade</taxon>
        <taxon>Pooideae</taxon>
        <taxon>Triticodae</taxon>
        <taxon>Triticeae</taxon>
        <taxon>Triticinae</taxon>
        <taxon>Triticum</taxon>
    </lineage>
</organism>
<feature type="compositionally biased region" description="Low complexity" evidence="1">
    <location>
        <begin position="356"/>
        <end position="368"/>
    </location>
</feature>
<dbReference type="Pfam" id="PF03017">
    <property type="entry name" value="Transposase_23"/>
    <property type="match status" value="1"/>
</dbReference>
<dbReference type="STRING" id="4565.A0A3B5Z3T2"/>
<dbReference type="InterPro" id="IPR004264">
    <property type="entry name" value="Transposase_23"/>
</dbReference>